<dbReference type="GO" id="GO:0008270">
    <property type="term" value="F:zinc ion binding"/>
    <property type="evidence" value="ECO:0007669"/>
    <property type="project" value="UniProtKB-KW"/>
</dbReference>
<dbReference type="Gramene" id="KVI03102">
    <property type="protein sequence ID" value="KVI03102"/>
    <property type="gene ID" value="Ccrd_018602"/>
</dbReference>
<dbReference type="Gene3D" id="3.30.230.10">
    <property type="match status" value="1"/>
</dbReference>
<evidence type="ECO:0000256" key="1">
    <source>
        <dbReference type="ARBA" id="ARBA00022723"/>
    </source>
</evidence>
<evidence type="ECO:0000256" key="2">
    <source>
        <dbReference type="ARBA" id="ARBA00022771"/>
    </source>
</evidence>
<dbReference type="AlphaFoldDB" id="A0A103Y5X1"/>
<keyword evidence="3" id="KW-0862">Zinc</keyword>
<keyword evidence="1" id="KW-0479">Metal-binding</keyword>
<dbReference type="InterPro" id="IPR014721">
    <property type="entry name" value="Ribsml_uS5_D2-typ_fold_subgr"/>
</dbReference>
<accession>A0A103Y5X1</accession>
<reference evidence="4 5" key="1">
    <citation type="journal article" date="2016" name="Sci. Rep.">
        <title>The genome sequence of the outbreeding globe artichoke constructed de novo incorporating a phase-aware low-pass sequencing strategy of F1 progeny.</title>
        <authorList>
            <person name="Scaglione D."/>
            <person name="Reyes-Chin-Wo S."/>
            <person name="Acquadro A."/>
            <person name="Froenicke L."/>
            <person name="Portis E."/>
            <person name="Beitel C."/>
            <person name="Tirone M."/>
            <person name="Mauro R."/>
            <person name="Lo Monaco A."/>
            <person name="Mauromicale G."/>
            <person name="Faccioli P."/>
            <person name="Cattivelli L."/>
            <person name="Rieseberg L."/>
            <person name="Michelmore R."/>
            <person name="Lanteri S."/>
        </authorList>
    </citation>
    <scope>NUCLEOTIDE SEQUENCE [LARGE SCALE GENOMIC DNA]</scope>
    <source>
        <strain evidence="4">2C</strain>
    </source>
</reference>
<comment type="caution">
    <text evidence="4">The sequence shown here is derived from an EMBL/GenBank/DDBJ whole genome shotgun (WGS) entry which is preliminary data.</text>
</comment>
<evidence type="ECO:0000313" key="4">
    <source>
        <dbReference type="EMBL" id="KVI03102.1"/>
    </source>
</evidence>
<keyword evidence="5" id="KW-1185">Reference proteome</keyword>
<protein>
    <submittedName>
        <fullName evidence="4">Uncharacterized protein</fullName>
    </submittedName>
</protein>
<dbReference type="Proteomes" id="UP000243975">
    <property type="component" value="Unassembled WGS sequence"/>
</dbReference>
<dbReference type="GO" id="GO:0004842">
    <property type="term" value="F:ubiquitin-protein transferase activity"/>
    <property type="evidence" value="ECO:0007669"/>
    <property type="project" value="TreeGrafter"/>
</dbReference>
<organism evidence="4 5">
    <name type="scientific">Cynara cardunculus var. scolymus</name>
    <name type="common">Globe artichoke</name>
    <name type="synonym">Cynara scolymus</name>
    <dbReference type="NCBI Taxonomy" id="59895"/>
    <lineage>
        <taxon>Eukaryota</taxon>
        <taxon>Viridiplantae</taxon>
        <taxon>Streptophyta</taxon>
        <taxon>Embryophyta</taxon>
        <taxon>Tracheophyta</taxon>
        <taxon>Spermatophyta</taxon>
        <taxon>Magnoliopsida</taxon>
        <taxon>eudicotyledons</taxon>
        <taxon>Gunneridae</taxon>
        <taxon>Pentapetalae</taxon>
        <taxon>asterids</taxon>
        <taxon>campanulids</taxon>
        <taxon>Asterales</taxon>
        <taxon>Asteraceae</taxon>
        <taxon>Carduoideae</taxon>
        <taxon>Cardueae</taxon>
        <taxon>Carduinae</taxon>
        <taxon>Cynara</taxon>
    </lineage>
</organism>
<evidence type="ECO:0000256" key="3">
    <source>
        <dbReference type="ARBA" id="ARBA00022833"/>
    </source>
</evidence>
<evidence type="ECO:0000313" key="5">
    <source>
        <dbReference type="Proteomes" id="UP000243975"/>
    </source>
</evidence>
<sequence length="203" mass="22918">MSKCPNKHNRLYMEARTMEEGLAEAIDEGRIGPRDDSKVHAVDDAYGTAFNFIFRSGGISEVVAMNHTGRENPNGKQVFFATTTRRDVGGDGGGGGVLATTLLDHQSINHILFNNFLGGNCSTNQRKSGIEYMMNQFMSNHHQQHSISSQSSGFASLLSEYLSNLIHQQRDEIEHYLQVQEEELRRKLAEKRRQHYFVLIILC</sequence>
<dbReference type="PANTHER" id="PTHR42647">
    <property type="entry name" value="SBP (S-RIBONUCLEASE BINDING PROTEIN) FAMILY PROTEIN"/>
    <property type="match status" value="1"/>
</dbReference>
<dbReference type="STRING" id="59895.A0A103Y5X1"/>
<dbReference type="PANTHER" id="PTHR42647:SF5">
    <property type="entry name" value="SBP (S-RIBONUCLEASE BINDING PROTEIN) FAMILY PROTEIN"/>
    <property type="match status" value="1"/>
</dbReference>
<name>A0A103Y5X1_CYNCS</name>
<keyword evidence="2" id="KW-0863">Zinc-finger</keyword>
<gene>
    <name evidence="4" type="ORF">Ccrd_018602</name>
</gene>
<dbReference type="EMBL" id="LEKV01002550">
    <property type="protein sequence ID" value="KVI03102.1"/>
    <property type="molecule type" value="Genomic_DNA"/>
</dbReference>
<proteinExistence type="predicted"/>